<dbReference type="RefSeq" id="WP_256551349.1">
    <property type="nucleotide sequence ID" value="NZ_CP101751.1"/>
</dbReference>
<dbReference type="PROSITE" id="PS51257">
    <property type="entry name" value="PROKAR_LIPOPROTEIN"/>
    <property type="match status" value="1"/>
</dbReference>
<keyword evidence="1" id="KW-0732">Signal</keyword>
<gene>
    <name evidence="2" type="ORF">NOX80_00260</name>
</gene>
<reference evidence="2" key="1">
    <citation type="submission" date="2022-07" db="EMBL/GenBank/DDBJ databases">
        <title>Isolation, identification, and degradation of a PFOSA degrading strain from sewage treatment plant.</title>
        <authorList>
            <person name="Zhang L."/>
            <person name="Huo Y."/>
        </authorList>
    </citation>
    <scope>NUCLEOTIDE SEQUENCE</scope>
    <source>
        <strain evidence="2">C1</strain>
    </source>
</reference>
<dbReference type="EMBL" id="CP101751">
    <property type="protein sequence ID" value="UUC45661.1"/>
    <property type="molecule type" value="Genomic_DNA"/>
</dbReference>
<dbReference type="Proteomes" id="UP001059844">
    <property type="component" value="Chromosome"/>
</dbReference>
<feature type="signal peptide" evidence="1">
    <location>
        <begin position="1"/>
        <end position="22"/>
    </location>
</feature>
<evidence type="ECO:0008006" key="4">
    <source>
        <dbReference type="Google" id="ProtNLM"/>
    </source>
</evidence>
<proteinExistence type="predicted"/>
<evidence type="ECO:0000313" key="3">
    <source>
        <dbReference type="Proteomes" id="UP001059844"/>
    </source>
</evidence>
<dbReference type="Gene3D" id="2.60.40.2030">
    <property type="match status" value="1"/>
</dbReference>
<accession>A0ABY5IS28</accession>
<feature type="chain" id="PRO_5047194070" description="DUF1735 domain-containing protein" evidence="1">
    <location>
        <begin position="23"/>
        <end position="339"/>
    </location>
</feature>
<evidence type="ECO:0000256" key="1">
    <source>
        <dbReference type="SAM" id="SignalP"/>
    </source>
</evidence>
<protein>
    <recommendedName>
        <fullName evidence="4">DUF1735 domain-containing protein</fullName>
    </recommendedName>
</protein>
<name>A0ABY5IS28_9FLAO</name>
<keyword evidence="3" id="KW-1185">Reference proteome</keyword>
<organism evidence="2 3">
    <name type="scientific">Flavobacterium cerinum</name>
    <dbReference type="NCBI Taxonomy" id="2502784"/>
    <lineage>
        <taxon>Bacteria</taxon>
        <taxon>Pseudomonadati</taxon>
        <taxon>Bacteroidota</taxon>
        <taxon>Flavobacteriia</taxon>
        <taxon>Flavobacteriales</taxon>
        <taxon>Flavobacteriaceae</taxon>
        <taxon>Flavobacterium</taxon>
    </lineage>
</organism>
<dbReference type="SUPFAM" id="SSF141072">
    <property type="entry name" value="CalX-like"/>
    <property type="match status" value="1"/>
</dbReference>
<sequence>MKKNKRYLNSAFALLLSGLAFVSCNDNEVDYVFNEKPAITTDLSAYTVNEGDELSIVLTTSKVSNVPMEIKLEVLGNSTAVLDEDFELPGELIGPEQGLGNEGYMIAFPANVSTYTVKIPITLDDEFEQDELIALKISGTHNMNGTIDKVVNITIKNKAKDELDLTLGWDKSFAVGGTNYTLCGLDYDVDILVFDAVTFDPVGDGAQTGDCPEHLVMPLADYPNGTYLLVGYLYDDAGVPGAGLPEFNIPITIDYFRGGSQTLTPGSYTQTTGFLTSNSQGENSAGAGGGAMTIIAKVEVNNGVFKLMQPNDAVIAQGKASILNKINTMKKGKPFSKRK</sequence>
<evidence type="ECO:0000313" key="2">
    <source>
        <dbReference type="EMBL" id="UUC45661.1"/>
    </source>
</evidence>
<dbReference type="InterPro" id="IPR038081">
    <property type="entry name" value="CalX-like_sf"/>
</dbReference>